<organism evidence="1 2">
    <name type="scientific">Cuscuta epithymum</name>
    <dbReference type="NCBI Taxonomy" id="186058"/>
    <lineage>
        <taxon>Eukaryota</taxon>
        <taxon>Viridiplantae</taxon>
        <taxon>Streptophyta</taxon>
        <taxon>Embryophyta</taxon>
        <taxon>Tracheophyta</taxon>
        <taxon>Spermatophyta</taxon>
        <taxon>Magnoliopsida</taxon>
        <taxon>eudicotyledons</taxon>
        <taxon>Gunneridae</taxon>
        <taxon>Pentapetalae</taxon>
        <taxon>asterids</taxon>
        <taxon>lamiids</taxon>
        <taxon>Solanales</taxon>
        <taxon>Convolvulaceae</taxon>
        <taxon>Cuscuteae</taxon>
        <taxon>Cuscuta</taxon>
        <taxon>Cuscuta subgen. Cuscuta</taxon>
    </lineage>
</organism>
<reference evidence="1" key="1">
    <citation type="submission" date="2022-07" db="EMBL/GenBank/DDBJ databases">
        <authorList>
            <person name="Macas J."/>
            <person name="Novak P."/>
            <person name="Neumann P."/>
        </authorList>
    </citation>
    <scope>NUCLEOTIDE SEQUENCE</scope>
</reference>
<name>A0AAV0C9H2_9ASTE</name>
<protein>
    <submittedName>
        <fullName evidence="1">Uncharacterized protein</fullName>
    </submittedName>
</protein>
<accession>A0AAV0C9H2</accession>
<dbReference type="AlphaFoldDB" id="A0AAV0C9H2"/>
<dbReference type="Proteomes" id="UP001152523">
    <property type="component" value="Unassembled WGS sequence"/>
</dbReference>
<sequence>MQTICDGLIVLVKIQHSWGHSPQLKIFGHRSIGSRPEASGGGHHQGRARVLHFHGSLSPTSMCCCRFSSRDPSDRDSNCLRIFGKDRLQRRVHHWAPVTGDVA</sequence>
<dbReference type="EMBL" id="CAMAPF010000017">
    <property type="protein sequence ID" value="CAH9070078.1"/>
    <property type="molecule type" value="Genomic_DNA"/>
</dbReference>
<gene>
    <name evidence="1" type="ORF">CEPIT_LOCUS3295</name>
</gene>
<evidence type="ECO:0000313" key="1">
    <source>
        <dbReference type="EMBL" id="CAH9070078.1"/>
    </source>
</evidence>
<evidence type="ECO:0000313" key="2">
    <source>
        <dbReference type="Proteomes" id="UP001152523"/>
    </source>
</evidence>
<proteinExistence type="predicted"/>
<comment type="caution">
    <text evidence="1">The sequence shown here is derived from an EMBL/GenBank/DDBJ whole genome shotgun (WGS) entry which is preliminary data.</text>
</comment>
<keyword evidence="2" id="KW-1185">Reference proteome</keyword>